<feature type="region of interest" description="Disordered" evidence="1">
    <location>
        <begin position="292"/>
        <end position="326"/>
    </location>
</feature>
<accession>A0AA39G5R1</accession>
<dbReference type="GO" id="GO:0031398">
    <property type="term" value="P:positive regulation of protein ubiquitination"/>
    <property type="evidence" value="ECO:0007669"/>
    <property type="project" value="TreeGrafter"/>
</dbReference>
<feature type="compositionally biased region" description="Basic residues" evidence="1">
    <location>
        <begin position="312"/>
        <end position="325"/>
    </location>
</feature>
<dbReference type="PROSITE" id="PS50181">
    <property type="entry name" value="FBOX"/>
    <property type="match status" value="1"/>
</dbReference>
<reference evidence="3" key="1">
    <citation type="journal article" date="2023" name="bioRxiv">
        <title>Scaffold-level genome assemblies of two parasitoid biocontrol wasps reveal the parthenogenesis mechanism and an associated novel virus.</title>
        <authorList>
            <person name="Inwood S."/>
            <person name="Skelly J."/>
            <person name="Guhlin J."/>
            <person name="Harrop T."/>
            <person name="Goldson S."/>
            <person name="Dearden P."/>
        </authorList>
    </citation>
    <scope>NUCLEOTIDE SEQUENCE</scope>
    <source>
        <strain evidence="3">Lincoln</strain>
        <tissue evidence="3">Whole body</tissue>
    </source>
</reference>
<gene>
    <name evidence="3" type="ORF">PV327_000035</name>
</gene>
<dbReference type="EMBL" id="JAQQBR010000001">
    <property type="protein sequence ID" value="KAK0181848.1"/>
    <property type="molecule type" value="Genomic_DNA"/>
</dbReference>
<reference evidence="3" key="2">
    <citation type="submission" date="2023-03" db="EMBL/GenBank/DDBJ databases">
        <authorList>
            <person name="Inwood S.N."/>
            <person name="Skelly J.G."/>
            <person name="Guhlin J."/>
            <person name="Harrop T.W.R."/>
            <person name="Goldson S.G."/>
            <person name="Dearden P.K."/>
        </authorList>
    </citation>
    <scope>NUCLEOTIDE SEQUENCE</scope>
    <source>
        <strain evidence="3">Lincoln</strain>
        <tissue evidence="3">Whole body</tissue>
    </source>
</reference>
<feature type="compositionally biased region" description="Polar residues" evidence="1">
    <location>
        <begin position="88"/>
        <end position="101"/>
    </location>
</feature>
<evidence type="ECO:0000313" key="4">
    <source>
        <dbReference type="Proteomes" id="UP001168972"/>
    </source>
</evidence>
<comment type="caution">
    <text evidence="3">The sequence shown here is derived from an EMBL/GenBank/DDBJ whole genome shotgun (WGS) entry which is preliminary data.</text>
</comment>
<dbReference type="PANTHER" id="PTHR20933:SF3">
    <property type="entry name" value="F-BOX ONLY PROTEIN 33"/>
    <property type="match status" value="1"/>
</dbReference>
<dbReference type="PANTHER" id="PTHR20933">
    <property type="entry name" value="F-BOX ONLY PROTEIN 33"/>
    <property type="match status" value="1"/>
</dbReference>
<feature type="compositionally biased region" description="Acidic residues" evidence="1">
    <location>
        <begin position="1"/>
        <end position="22"/>
    </location>
</feature>
<dbReference type="SUPFAM" id="SSF52047">
    <property type="entry name" value="RNI-like"/>
    <property type="match status" value="1"/>
</dbReference>
<feature type="compositionally biased region" description="Basic and acidic residues" evidence="1">
    <location>
        <begin position="35"/>
        <end position="53"/>
    </location>
</feature>
<feature type="region of interest" description="Disordered" evidence="1">
    <location>
        <begin position="1"/>
        <end position="125"/>
    </location>
</feature>
<organism evidence="3 4">
    <name type="scientific">Microctonus hyperodae</name>
    <name type="common">Parasitoid wasp</name>
    <dbReference type="NCBI Taxonomy" id="165561"/>
    <lineage>
        <taxon>Eukaryota</taxon>
        <taxon>Metazoa</taxon>
        <taxon>Ecdysozoa</taxon>
        <taxon>Arthropoda</taxon>
        <taxon>Hexapoda</taxon>
        <taxon>Insecta</taxon>
        <taxon>Pterygota</taxon>
        <taxon>Neoptera</taxon>
        <taxon>Endopterygota</taxon>
        <taxon>Hymenoptera</taxon>
        <taxon>Apocrita</taxon>
        <taxon>Ichneumonoidea</taxon>
        <taxon>Braconidae</taxon>
        <taxon>Euphorinae</taxon>
        <taxon>Microctonus</taxon>
    </lineage>
</organism>
<dbReference type="InterPro" id="IPR036047">
    <property type="entry name" value="F-box-like_dom_sf"/>
</dbReference>
<evidence type="ECO:0000259" key="2">
    <source>
        <dbReference type="PROSITE" id="PS50181"/>
    </source>
</evidence>
<dbReference type="Gene3D" id="3.80.10.10">
    <property type="entry name" value="Ribonuclease Inhibitor"/>
    <property type="match status" value="1"/>
</dbReference>
<dbReference type="InterPro" id="IPR001810">
    <property type="entry name" value="F-box_dom"/>
</dbReference>
<proteinExistence type="predicted"/>
<feature type="compositionally biased region" description="Low complexity" evidence="1">
    <location>
        <begin position="59"/>
        <end position="70"/>
    </location>
</feature>
<name>A0AA39G5R1_MICHY</name>
<dbReference type="Gene3D" id="1.20.1280.50">
    <property type="match status" value="1"/>
</dbReference>
<sequence length="1320" mass="154342">MDESYDGTDESDVQEKENDDESEQKNVDEYEEELKDIAESHEAMSRDDKDNSTHDINQSEIRVSSSEISIGTKNFDSREKSVEEGSDESMTSNEAISNEPTQEMEARTQKTKRVPTVKKELSSQKEIRDNDTQINMTIEIPNELGSENMIEKASDVSSNHVLNSNDTQDELQVERRSLQDESDVEYENTNFDVVSPKILRKLDKRQQSNVKGLEAYPPLTTHTEDFSKQRKLWKLETDEYTLAESLMELLVKLAENPRHWERTHRLLKDIEDDLKLNRALDSIKRGYHHVNHDEDDLHEEPPLMKKPVSTVKKPKKKKKKKKKPHYQILTTSNIQSTSAIPLITVAPMTVSSETTTQTHWRQVADRLFGTSWSLSTNNRPLSNIAKVHYAVSSKQNSVSRSNQRDENFEYINDETSAITDPNLKYTLPREFHFGKINTHEKGSPLNQHDPVDLTSYVSDTSDASNSQVLDYDLSDRTYQTSRNDGDNYDQYKPYINERTRHYNDKYLGDYKGPIAYPANDFSHYYDYNDKSWKFPKYDSSSTRNLYHDNNKKIKWTLKYEPWKTFWGSINHMDNKNYDQIRIYDKFGLSPPKENMKTLPWSSINDIPRIKQYGHYDGIDDKNKNHSESNNVLRFNQEENDNSFMPKITMKTWNSLTSDPATWPFKLTDVQPWPKDKNGKSYNPNADLVRKLGLDKQERELKKDIIINHTNVNEPSIKIDRSLQDNKSQNWNKDRKMWPSKISPKIQSVSTWIMPADQSTWKPYDSNQRQSFQNSNMLRWPNKGINGDWQEKLTDWNERFGKQSSRTATWPPKWKQFSYHKVNAAPISKSGAQLEGAQKPRNAFIAVSAVSPSKYPSNEWHKNDVEEIPMTHSLDDIDADDPTTQLLHSHQIPQINQWKKHMEKNNHNKQNETDPLEYQLEELRHNNRQLAEEKSSLSNEEDWAMWDQLPELILMHIFSHLDCQDRINVDRTCRAWSHGLAMPMLWRSITIIIDRDLRDDLPSTKELMAKYGQHMKNLKLTWSRPYMLPREIRDTSNIKVKEGINFFSIIKSKDVQLTTLVLTEWFFGTNWNHRSKLLYALAHYLRCQRKLELLSLINANLSINDVLRLFRAVSWSCGNSLKYLDIRGAFKDWQAPHSNSRYLRYLSRLHALTTFQLDYPALSDHALNCLASTQTKLLKNLHISIRDSDSRQHTIGDAAWHNLVTVCPQLAVSYTIAEVMLQLRNNRELLDDLLILMLQRCKHLTKLQYDGIIRSLDILREIFQLQMDAKTNFETIHVKPRNVNTQNRAILDEIGYQYNHKLLNQGIDFRMEDPVSALHFY</sequence>
<protein>
    <recommendedName>
        <fullName evidence="2">F-box domain-containing protein</fullName>
    </recommendedName>
</protein>
<dbReference type="Proteomes" id="UP001168972">
    <property type="component" value="Unassembled WGS sequence"/>
</dbReference>
<keyword evidence="4" id="KW-1185">Reference proteome</keyword>
<feature type="domain" description="F-box" evidence="2">
    <location>
        <begin position="942"/>
        <end position="988"/>
    </location>
</feature>
<dbReference type="InterPro" id="IPR032675">
    <property type="entry name" value="LRR_dom_sf"/>
</dbReference>
<dbReference type="SUPFAM" id="SSF81383">
    <property type="entry name" value="F-box domain"/>
    <property type="match status" value="1"/>
</dbReference>
<dbReference type="Pfam" id="PF12937">
    <property type="entry name" value="F-box-like"/>
    <property type="match status" value="1"/>
</dbReference>
<evidence type="ECO:0000313" key="3">
    <source>
        <dbReference type="EMBL" id="KAK0181848.1"/>
    </source>
</evidence>
<dbReference type="SMART" id="SM00256">
    <property type="entry name" value="FBOX"/>
    <property type="match status" value="1"/>
</dbReference>
<evidence type="ECO:0000256" key="1">
    <source>
        <dbReference type="SAM" id="MobiDB-lite"/>
    </source>
</evidence>